<name>A0A2G8KVZ6_STIJA</name>
<dbReference type="CDD" id="cd09076">
    <property type="entry name" value="L1-EN"/>
    <property type="match status" value="1"/>
</dbReference>
<protein>
    <recommendedName>
        <fullName evidence="6">Reverse transcriptase domain-containing protein</fullName>
    </recommendedName>
</protein>
<keyword evidence="5" id="KW-1185">Reference proteome</keyword>
<dbReference type="Proteomes" id="UP000230750">
    <property type="component" value="Unassembled WGS sequence"/>
</dbReference>
<dbReference type="OrthoDB" id="407509at2759"/>
<dbReference type="Pfam" id="PF14529">
    <property type="entry name" value="Exo_endo_phos_2"/>
    <property type="match status" value="1"/>
</dbReference>
<dbReference type="InterPro" id="IPR036691">
    <property type="entry name" value="Endo/exonu/phosph_ase_sf"/>
</dbReference>
<proteinExistence type="predicted"/>
<feature type="compositionally biased region" description="Basic and acidic residues" evidence="1">
    <location>
        <begin position="293"/>
        <end position="302"/>
    </location>
</feature>
<dbReference type="EMBL" id="MRZV01000341">
    <property type="protein sequence ID" value="PIK52178.1"/>
    <property type="molecule type" value="Genomic_DNA"/>
</dbReference>
<dbReference type="SUPFAM" id="SSF56219">
    <property type="entry name" value="DNase I-like"/>
    <property type="match status" value="1"/>
</dbReference>
<evidence type="ECO:0000259" key="2">
    <source>
        <dbReference type="Pfam" id="PF00078"/>
    </source>
</evidence>
<dbReference type="PANTHER" id="PTHR47027">
    <property type="entry name" value="REVERSE TRANSCRIPTASE DOMAIN-CONTAINING PROTEIN"/>
    <property type="match status" value="1"/>
</dbReference>
<dbReference type="GO" id="GO:0003824">
    <property type="term" value="F:catalytic activity"/>
    <property type="evidence" value="ECO:0007669"/>
    <property type="project" value="InterPro"/>
</dbReference>
<organism evidence="4 5">
    <name type="scientific">Stichopus japonicus</name>
    <name type="common">Sea cucumber</name>
    <dbReference type="NCBI Taxonomy" id="307972"/>
    <lineage>
        <taxon>Eukaryota</taxon>
        <taxon>Metazoa</taxon>
        <taxon>Echinodermata</taxon>
        <taxon>Eleutherozoa</taxon>
        <taxon>Echinozoa</taxon>
        <taxon>Holothuroidea</taxon>
        <taxon>Aspidochirotacea</taxon>
        <taxon>Aspidochirotida</taxon>
        <taxon>Stichopodidae</taxon>
        <taxon>Apostichopus</taxon>
    </lineage>
</organism>
<evidence type="ECO:0000313" key="5">
    <source>
        <dbReference type="Proteomes" id="UP000230750"/>
    </source>
</evidence>
<comment type="caution">
    <text evidence="4">The sequence shown here is derived from an EMBL/GenBank/DDBJ whole genome shotgun (WGS) entry which is preliminary data.</text>
</comment>
<evidence type="ECO:0008006" key="6">
    <source>
        <dbReference type="Google" id="ProtNLM"/>
    </source>
</evidence>
<feature type="compositionally biased region" description="Polar residues" evidence="1">
    <location>
        <begin position="305"/>
        <end position="316"/>
    </location>
</feature>
<sequence length="685" mass="77730">MDNTWLLVTLSATRNSMGAAVGGVGLLLSPHASKCLQHVEKISSRILKASFSGNSANTIISCYSPTNASCEENTKTFYKDLIAAINEIPKHNFLLIGGDMNAKVGHSDGKYTFHAETNRNGELLLDLIIETGLIPMNLKFQKHKGKLWTFTYPSGYRAQLDFIFVRSKWKNSVQNIEAYSSFGSVGSDHRILTCRIVLSLRAPKQSTQKRTVLDWKVLRTDAELQKKFTIAVENRFSVLSTNARDTCEAYSYLVQANKEVAPKLLPKRKRRTKTAALYNIKLVVDITDKNCRRQPNKRDQVTGRKATTQGRLNGNTPEERQKQWKNHFEALLGEEPSILDDSEDIEIISDGVLEISTESFTMDKLNAVLKATKAGKAPGLDEIPLKFWKIDEFKVFLLTLCNFILDSAQKPIKFARSAIVPLPKKGNLSLTTNYRGISLTPMAAKIYNRLILNRCRSPVEEKLRWNQNGFRKGRSTAGHILALRRILEEADIHNLPLMATFVDFRKAFDSIHRGKMGIRIGMAWSACNKMDTVWKSGLNRKTKLDIFKSTVQSVIMYGSDTWTVTKELKAKLDGCYTRLLRKCLNVHWSQHMTNAELYGNEPKLSCKIQQRRLKLAGHSYRNTKEPVSQLIMWTPKHGRRNRGKHKLSYIDVVARDIGVLQTDLPNLMRDRNKWANLIMIPTSVD</sequence>
<feature type="domain" description="Reverse transcriptase" evidence="2">
    <location>
        <begin position="423"/>
        <end position="512"/>
    </location>
</feature>
<feature type="domain" description="Endonuclease/exonuclease/phosphatase" evidence="3">
    <location>
        <begin position="58"/>
        <end position="191"/>
    </location>
</feature>
<accession>A0A2G8KVZ6</accession>
<dbReference type="Gene3D" id="3.60.10.10">
    <property type="entry name" value="Endonuclease/exonuclease/phosphatase"/>
    <property type="match status" value="1"/>
</dbReference>
<dbReference type="PANTHER" id="PTHR47027:SF27">
    <property type="entry name" value="REVERSE TRANSCRIPTASE DOMAIN-CONTAINING PROTEIN"/>
    <property type="match status" value="1"/>
</dbReference>
<dbReference type="AlphaFoldDB" id="A0A2G8KVZ6"/>
<evidence type="ECO:0000259" key="3">
    <source>
        <dbReference type="Pfam" id="PF14529"/>
    </source>
</evidence>
<evidence type="ECO:0000256" key="1">
    <source>
        <dbReference type="SAM" id="MobiDB-lite"/>
    </source>
</evidence>
<dbReference type="CDD" id="cd01650">
    <property type="entry name" value="RT_nLTR_like"/>
    <property type="match status" value="1"/>
</dbReference>
<dbReference type="InterPro" id="IPR000477">
    <property type="entry name" value="RT_dom"/>
</dbReference>
<evidence type="ECO:0000313" key="4">
    <source>
        <dbReference type="EMBL" id="PIK52178.1"/>
    </source>
</evidence>
<reference evidence="4 5" key="1">
    <citation type="journal article" date="2017" name="PLoS Biol.">
        <title>The sea cucumber genome provides insights into morphological evolution and visceral regeneration.</title>
        <authorList>
            <person name="Zhang X."/>
            <person name="Sun L."/>
            <person name="Yuan J."/>
            <person name="Sun Y."/>
            <person name="Gao Y."/>
            <person name="Zhang L."/>
            <person name="Li S."/>
            <person name="Dai H."/>
            <person name="Hamel J.F."/>
            <person name="Liu C."/>
            <person name="Yu Y."/>
            <person name="Liu S."/>
            <person name="Lin W."/>
            <person name="Guo K."/>
            <person name="Jin S."/>
            <person name="Xu P."/>
            <person name="Storey K.B."/>
            <person name="Huan P."/>
            <person name="Zhang T."/>
            <person name="Zhou Y."/>
            <person name="Zhang J."/>
            <person name="Lin C."/>
            <person name="Li X."/>
            <person name="Xing L."/>
            <person name="Huo D."/>
            <person name="Sun M."/>
            <person name="Wang L."/>
            <person name="Mercier A."/>
            <person name="Li F."/>
            <person name="Yang H."/>
            <person name="Xiang J."/>
        </authorList>
    </citation>
    <scope>NUCLEOTIDE SEQUENCE [LARGE SCALE GENOMIC DNA]</scope>
    <source>
        <strain evidence="4">Shaxun</strain>
        <tissue evidence="4">Muscle</tissue>
    </source>
</reference>
<dbReference type="InterPro" id="IPR005135">
    <property type="entry name" value="Endo/exonuclease/phosphatase"/>
</dbReference>
<gene>
    <name evidence="4" type="ORF">BSL78_10957</name>
</gene>
<dbReference type="Pfam" id="PF00078">
    <property type="entry name" value="RVT_1"/>
    <property type="match status" value="1"/>
</dbReference>
<feature type="region of interest" description="Disordered" evidence="1">
    <location>
        <begin position="293"/>
        <end position="320"/>
    </location>
</feature>